<comment type="caution">
    <text evidence="3">The sequence shown here is derived from an EMBL/GenBank/DDBJ whole genome shotgun (WGS) entry which is preliminary data.</text>
</comment>
<dbReference type="InterPro" id="IPR011991">
    <property type="entry name" value="ArsR-like_HTH"/>
</dbReference>
<dbReference type="InterPro" id="IPR043129">
    <property type="entry name" value="ATPase_NBD"/>
</dbReference>
<dbReference type="PANTHER" id="PTHR18964:SF149">
    <property type="entry name" value="BIFUNCTIONAL UDP-N-ACETYLGLUCOSAMINE 2-EPIMERASE_N-ACETYLMANNOSAMINE KINASE"/>
    <property type="match status" value="1"/>
</dbReference>
<reference evidence="3" key="1">
    <citation type="submission" date="2021-01" db="EMBL/GenBank/DDBJ databases">
        <title>Whole genome shotgun sequence of Virgisporangium aurantiacum NBRC 16421.</title>
        <authorList>
            <person name="Komaki H."/>
            <person name="Tamura T."/>
        </authorList>
    </citation>
    <scope>NUCLEOTIDE SEQUENCE</scope>
    <source>
        <strain evidence="3">NBRC 16421</strain>
    </source>
</reference>
<dbReference type="InterPro" id="IPR000600">
    <property type="entry name" value="ROK"/>
</dbReference>
<dbReference type="GO" id="GO:0003700">
    <property type="term" value="F:DNA-binding transcription factor activity"/>
    <property type="evidence" value="ECO:0007669"/>
    <property type="project" value="InterPro"/>
</dbReference>
<dbReference type="AlphaFoldDB" id="A0A8J3ZK27"/>
<accession>A0A8J3ZK27</accession>
<evidence type="ECO:0000256" key="1">
    <source>
        <dbReference type="ARBA" id="ARBA00006479"/>
    </source>
</evidence>
<dbReference type="SUPFAM" id="SSF53067">
    <property type="entry name" value="Actin-like ATPase domain"/>
    <property type="match status" value="1"/>
</dbReference>
<dbReference type="PANTHER" id="PTHR18964">
    <property type="entry name" value="ROK (REPRESSOR, ORF, KINASE) FAMILY"/>
    <property type="match status" value="1"/>
</dbReference>
<sequence length="391" mass="40807">MTQVVAIGTNFMLEVNASAILTRLRSVGRTSVSSLAKETGLSRQAVTRSLAVLESMGLVEISAPDRAATTSGRPPQMVRFRAEAGHVVGVAVEPGRTRIVVADLAGEFVAESTAAPRRSGPAAFSRSLSAAIRKVLTRAGVEPADVWHVSAAASGIVDPATGHVTLSPGMPEIAGDAILAGIRAAVDAPVYVDNDVKLATRGERWRGAPHAEDSLVFIDWGERIGAGIVLHGDLYRGASNDAGDIGYLDLLAAGTAADADPDLGPFERWVGIRELLRLAGKADLTDLAEAAGRGDERALAAVRTVAGRFAKGIAAIRSLLDPEVVVIGGDMAALGPILLEPLVEALESEPLNQPRLEISTLGADAIIHGAVHHSLSCVEQDRFHAPVSRNR</sequence>
<dbReference type="Pfam" id="PF00480">
    <property type="entry name" value="ROK"/>
    <property type="match status" value="1"/>
</dbReference>
<dbReference type="Proteomes" id="UP000612585">
    <property type="component" value="Unassembled WGS sequence"/>
</dbReference>
<dbReference type="SUPFAM" id="SSF46785">
    <property type="entry name" value="Winged helix' DNA-binding domain"/>
    <property type="match status" value="1"/>
</dbReference>
<evidence type="ECO:0000313" key="4">
    <source>
        <dbReference type="Proteomes" id="UP000612585"/>
    </source>
</evidence>
<feature type="domain" description="HTH marR-type" evidence="2">
    <location>
        <begin position="17"/>
        <end position="66"/>
    </location>
</feature>
<dbReference type="EMBL" id="BOPG01000112">
    <property type="protein sequence ID" value="GIJ64248.1"/>
    <property type="molecule type" value="Genomic_DNA"/>
</dbReference>
<dbReference type="InterPro" id="IPR036388">
    <property type="entry name" value="WH-like_DNA-bd_sf"/>
</dbReference>
<evidence type="ECO:0000259" key="2">
    <source>
        <dbReference type="Pfam" id="PF12802"/>
    </source>
</evidence>
<dbReference type="InterPro" id="IPR000835">
    <property type="entry name" value="HTH_MarR-typ"/>
</dbReference>
<dbReference type="Pfam" id="PF12802">
    <property type="entry name" value="MarR_2"/>
    <property type="match status" value="1"/>
</dbReference>
<proteinExistence type="inferred from homology"/>
<comment type="similarity">
    <text evidence="1">Belongs to the ROK (NagC/XylR) family.</text>
</comment>
<dbReference type="RefSeq" id="WP_204012411.1">
    <property type="nucleotide sequence ID" value="NZ_BOPG01000112.1"/>
</dbReference>
<name>A0A8J3ZK27_9ACTN</name>
<protein>
    <submittedName>
        <fullName evidence="3">Transcriptional regulator</fullName>
    </submittedName>
</protein>
<dbReference type="Gene3D" id="1.10.10.10">
    <property type="entry name" value="Winged helix-like DNA-binding domain superfamily/Winged helix DNA-binding domain"/>
    <property type="match status" value="1"/>
</dbReference>
<gene>
    <name evidence="3" type="ORF">Vau01_117640</name>
</gene>
<organism evidence="3 4">
    <name type="scientific">Virgisporangium aurantiacum</name>
    <dbReference type="NCBI Taxonomy" id="175570"/>
    <lineage>
        <taxon>Bacteria</taxon>
        <taxon>Bacillati</taxon>
        <taxon>Actinomycetota</taxon>
        <taxon>Actinomycetes</taxon>
        <taxon>Micromonosporales</taxon>
        <taxon>Micromonosporaceae</taxon>
        <taxon>Virgisporangium</taxon>
    </lineage>
</organism>
<keyword evidence="4" id="KW-1185">Reference proteome</keyword>
<dbReference type="InterPro" id="IPR036390">
    <property type="entry name" value="WH_DNA-bd_sf"/>
</dbReference>
<dbReference type="Gene3D" id="3.30.420.40">
    <property type="match status" value="2"/>
</dbReference>
<dbReference type="CDD" id="cd00090">
    <property type="entry name" value="HTH_ARSR"/>
    <property type="match status" value="1"/>
</dbReference>
<evidence type="ECO:0000313" key="3">
    <source>
        <dbReference type="EMBL" id="GIJ64248.1"/>
    </source>
</evidence>